<feature type="domain" description="Reverse transcriptase" evidence="1">
    <location>
        <begin position="34"/>
        <end position="310"/>
    </location>
</feature>
<dbReference type="Proteomes" id="UP000681720">
    <property type="component" value="Unassembled WGS sequence"/>
</dbReference>
<protein>
    <recommendedName>
        <fullName evidence="1">Reverse transcriptase domain-containing protein</fullName>
    </recommendedName>
</protein>
<evidence type="ECO:0000313" key="3">
    <source>
        <dbReference type="Proteomes" id="UP000681720"/>
    </source>
</evidence>
<dbReference type="InterPro" id="IPR052560">
    <property type="entry name" value="RdDP_mobile_element"/>
</dbReference>
<dbReference type="PANTHER" id="PTHR36688">
    <property type="entry name" value="ENDO/EXONUCLEASE/PHOSPHATASE DOMAIN-CONTAINING PROTEIN"/>
    <property type="match status" value="1"/>
</dbReference>
<dbReference type="EMBL" id="CAJOBJ010163175">
    <property type="protein sequence ID" value="CAF4854210.1"/>
    <property type="molecule type" value="Genomic_DNA"/>
</dbReference>
<dbReference type="PROSITE" id="PS50878">
    <property type="entry name" value="RT_POL"/>
    <property type="match status" value="1"/>
</dbReference>
<name>A0A8S3BSC3_9BILA</name>
<dbReference type="InterPro" id="IPR000477">
    <property type="entry name" value="RT_dom"/>
</dbReference>
<dbReference type="SUPFAM" id="SSF56672">
    <property type="entry name" value="DNA/RNA polymerases"/>
    <property type="match status" value="1"/>
</dbReference>
<accession>A0A8S3BSC3</accession>
<dbReference type="InterPro" id="IPR043502">
    <property type="entry name" value="DNA/RNA_pol_sf"/>
</dbReference>
<dbReference type="AlphaFoldDB" id="A0A8S3BSC3"/>
<feature type="non-terminal residue" evidence="2">
    <location>
        <position position="331"/>
    </location>
</feature>
<dbReference type="PANTHER" id="PTHR36688:SF1">
    <property type="entry name" value="ENDONUCLEASE_EXONUCLEASE_PHOSPHATASE DOMAIN-CONTAINING PROTEIN"/>
    <property type="match status" value="1"/>
</dbReference>
<dbReference type="Pfam" id="PF00078">
    <property type="entry name" value="RVT_1"/>
    <property type="match status" value="1"/>
</dbReference>
<evidence type="ECO:0000259" key="1">
    <source>
        <dbReference type="PROSITE" id="PS50878"/>
    </source>
</evidence>
<gene>
    <name evidence="2" type="ORF">GIL414_LOCUS49552</name>
</gene>
<proteinExistence type="predicted"/>
<organism evidence="2 3">
    <name type="scientific">Rotaria magnacalcarata</name>
    <dbReference type="NCBI Taxonomy" id="392030"/>
    <lineage>
        <taxon>Eukaryota</taxon>
        <taxon>Metazoa</taxon>
        <taxon>Spiralia</taxon>
        <taxon>Gnathifera</taxon>
        <taxon>Rotifera</taxon>
        <taxon>Eurotatoria</taxon>
        <taxon>Bdelloidea</taxon>
        <taxon>Philodinida</taxon>
        <taxon>Philodinidae</taxon>
        <taxon>Rotaria</taxon>
    </lineage>
</organism>
<comment type="caution">
    <text evidence="2">The sequence shown here is derived from an EMBL/GenBank/DDBJ whole genome shotgun (WGS) entry which is preliminary data.</text>
</comment>
<sequence length="331" mass="38013">LKPKQPCGFDAVSNYMIKRIPSGYINCLANCFNTWLKEYRYPDVWKLAKIITLHKLKVGVPRCEQTRPISLLATHSKLFEKIMLERIRLWAETNSLVPIEQSGFLPGCLLPTRVLSIYQEVKNNMTANIPTLVIYVDYQKTYEKVCHKGLMVKLNRLSIPLGLLKLIVSWLNDRRAYVIFGENKSDIFCTYVGLPQGSSLSSYIFIVYHCDLVACVGAHSSHIFADDLNILISPLICREIKPMIKFLEEEGTKICNQIANYSKKWKQPVNVSETVAQIFHSQVPNPIINVFMNGKKLEVVKEFKYLGFAWTNKMSLKPTIDKTLENIQRTF</sequence>
<reference evidence="2" key="1">
    <citation type="submission" date="2021-02" db="EMBL/GenBank/DDBJ databases">
        <authorList>
            <person name="Nowell W R."/>
        </authorList>
    </citation>
    <scope>NUCLEOTIDE SEQUENCE</scope>
</reference>
<feature type="non-terminal residue" evidence="2">
    <location>
        <position position="1"/>
    </location>
</feature>
<evidence type="ECO:0000313" key="2">
    <source>
        <dbReference type="EMBL" id="CAF4854210.1"/>
    </source>
</evidence>